<dbReference type="OrthoDB" id="64767at2759"/>
<dbReference type="PROSITE" id="PS51194">
    <property type="entry name" value="HELICASE_CTER"/>
    <property type="match status" value="1"/>
</dbReference>
<dbReference type="Gene3D" id="3.40.50.300">
    <property type="entry name" value="P-loop containing nucleotide triphosphate hydrolases"/>
    <property type="match status" value="2"/>
</dbReference>
<feature type="compositionally biased region" description="Acidic residues" evidence="9">
    <location>
        <begin position="252"/>
        <end position="261"/>
    </location>
</feature>
<reference evidence="12" key="1">
    <citation type="submission" date="2022-07" db="EMBL/GenBank/DDBJ databases">
        <title>Phylogenomic reconstructions and comparative analyses of Kickxellomycotina fungi.</title>
        <authorList>
            <person name="Reynolds N.K."/>
            <person name="Stajich J.E."/>
            <person name="Barry K."/>
            <person name="Grigoriev I.V."/>
            <person name="Crous P."/>
            <person name="Smith M.E."/>
        </authorList>
    </citation>
    <scope>NUCLEOTIDE SEQUENCE</scope>
    <source>
        <strain evidence="12">RSA 861</strain>
    </source>
</reference>
<keyword evidence="6 12" id="KW-0347">Helicase</keyword>
<dbReference type="PANTHER" id="PTHR12131:SF1">
    <property type="entry name" value="ATP-DEPENDENT RNA HELICASE SUPV3L1, MITOCHONDRIAL-RELATED"/>
    <property type="match status" value="1"/>
</dbReference>
<gene>
    <name evidence="12" type="primary">SKI2_2</name>
    <name evidence="12" type="ORF">IWQ60_005926</name>
</gene>
<comment type="subcellular location">
    <subcellularLocation>
        <location evidence="1">Cytoplasm</location>
    </subcellularLocation>
</comment>
<evidence type="ECO:0000256" key="1">
    <source>
        <dbReference type="ARBA" id="ARBA00004496"/>
    </source>
</evidence>
<dbReference type="Proteomes" id="UP001150569">
    <property type="component" value="Unassembled WGS sequence"/>
</dbReference>
<dbReference type="SMART" id="SM01142">
    <property type="entry name" value="DSHCT"/>
    <property type="match status" value="1"/>
</dbReference>
<evidence type="ECO:0000256" key="7">
    <source>
        <dbReference type="ARBA" id="ARBA00022840"/>
    </source>
</evidence>
<evidence type="ECO:0000256" key="6">
    <source>
        <dbReference type="ARBA" id="ARBA00022806"/>
    </source>
</evidence>
<dbReference type="InterPro" id="IPR027417">
    <property type="entry name" value="P-loop_NTPase"/>
</dbReference>
<evidence type="ECO:0000313" key="12">
    <source>
        <dbReference type="EMBL" id="KAJ1923374.1"/>
    </source>
</evidence>
<feature type="region of interest" description="Disordered" evidence="9">
    <location>
        <begin position="249"/>
        <end position="297"/>
    </location>
</feature>
<feature type="compositionally biased region" description="Basic and acidic residues" evidence="9">
    <location>
        <begin position="262"/>
        <end position="271"/>
    </location>
</feature>
<dbReference type="SMART" id="SM00490">
    <property type="entry name" value="HELICc"/>
    <property type="match status" value="1"/>
</dbReference>
<dbReference type="Gene3D" id="1.10.3380.30">
    <property type="match status" value="2"/>
</dbReference>
<dbReference type="PIRSF" id="PIRSF005198">
    <property type="entry name" value="Antiviral_helicase_SKI2"/>
    <property type="match status" value="1"/>
</dbReference>
<keyword evidence="5" id="KW-0378">Hydrolase</keyword>
<dbReference type="SMART" id="SM00487">
    <property type="entry name" value="DEXDc"/>
    <property type="match status" value="1"/>
</dbReference>
<evidence type="ECO:0000256" key="3">
    <source>
        <dbReference type="ARBA" id="ARBA00022490"/>
    </source>
</evidence>
<dbReference type="GO" id="GO:0005524">
    <property type="term" value="F:ATP binding"/>
    <property type="evidence" value="ECO:0007669"/>
    <property type="project" value="UniProtKB-KW"/>
</dbReference>
<keyword evidence="7" id="KW-0067">ATP-binding</keyword>
<keyword evidence="4" id="KW-0547">Nucleotide-binding</keyword>
<dbReference type="InterPro" id="IPR025696">
    <property type="entry name" value="Beta-barrel_MTR4"/>
</dbReference>
<dbReference type="Pfam" id="PF13234">
    <property type="entry name" value="MTR4_beta-barrel"/>
    <property type="match status" value="1"/>
</dbReference>
<dbReference type="Pfam" id="PF17911">
    <property type="entry name" value="Ski2_N"/>
    <property type="match status" value="1"/>
</dbReference>
<feature type="domain" description="Helicase C-terminal" evidence="11">
    <location>
        <begin position="597"/>
        <end position="804"/>
    </location>
</feature>
<organism evidence="12 13">
    <name type="scientific">Tieghemiomyces parasiticus</name>
    <dbReference type="NCBI Taxonomy" id="78921"/>
    <lineage>
        <taxon>Eukaryota</taxon>
        <taxon>Fungi</taxon>
        <taxon>Fungi incertae sedis</taxon>
        <taxon>Zoopagomycota</taxon>
        <taxon>Kickxellomycotina</taxon>
        <taxon>Dimargaritomycetes</taxon>
        <taxon>Dimargaritales</taxon>
        <taxon>Dimargaritaceae</taxon>
        <taxon>Tieghemiomyces</taxon>
    </lineage>
</organism>
<evidence type="ECO:0000256" key="4">
    <source>
        <dbReference type="ARBA" id="ARBA00022741"/>
    </source>
</evidence>
<evidence type="ECO:0000256" key="8">
    <source>
        <dbReference type="ARBA" id="ARBA00022884"/>
    </source>
</evidence>
<evidence type="ECO:0000256" key="5">
    <source>
        <dbReference type="ARBA" id="ARBA00022801"/>
    </source>
</evidence>
<dbReference type="GO" id="GO:0055087">
    <property type="term" value="C:Ski complex"/>
    <property type="evidence" value="ECO:0007669"/>
    <property type="project" value="TreeGrafter"/>
</dbReference>
<keyword evidence="8" id="KW-0694">RNA-binding</keyword>
<dbReference type="InterPro" id="IPR048392">
    <property type="entry name" value="MTR4-like_stalk"/>
</dbReference>
<dbReference type="InterPro" id="IPR011545">
    <property type="entry name" value="DEAD/DEAH_box_helicase_dom"/>
</dbReference>
<dbReference type="CDD" id="cd18795">
    <property type="entry name" value="SF2_C_Ski2"/>
    <property type="match status" value="1"/>
</dbReference>
<sequence>MAGPIATDASSAPTAPTAPAFPDAPLILESLDTGAFPGLLGSLQDTISELRLAPGDASGSPRSALPLTTEEINAHLESQFLRPDPTVPHHWLPNCQRLWEREPDYAALLSIPSVTSTTTLELVRDPVTLAVNGTAQVTHIGDELTAQNSVSFARAAGKATDYVRGAATGVPFAPGGLAAPSVDALAALVQDADPFGDQSLFEGNLLSIPPGFDRGLNLADSTPTVTSTAPPTTYNLLDLLRSDDIPLLPELPVEETEEEKDENVKGPEEKSASPPPALDTADVGETTPLDALLPTDDYHPATQVAPAATGYQRQWAHEIDVSARFDNFAQMVPVLAHDYPFELDTFQKQAVYHLEQGHSVFVAAHTSAGKTAVAEYAVSLSLKHMTKTIYTSPIKALSNQKFRDFRTTFGDDNVGILTGDIQIQPEAPCLIMTTEILRSMLYHGADLIRDVEFVVFDEVHYVNDAERGVVWEEVIIMLPEHVALVLLSATIPNTREFAEWVGRTKRRDVYVISTAHRPVPLEHFLYVDQEAFKIVDAQRNFLNPGYRKAQDALTGAAKREQQVWQRNSQAPAPNAHSAASRPRGPVRAGAAPLDRSLWSHLVGFLRKRELTPAIVFAFSRRRCEEYAAGLGRNNSLNTATERREVHRFAAASLLRLRPADRSLPQILRITEQLERGVGVHHGGLLPIVKELVELLFARGLVKILFATETFAMGVNMPARAVVFSTLRKHDGHGFRDLLPGEYTQMAGRAGRRGLDKTGVVLVVGAGASRDGMPDAPTLQRLILGPATRLSSQFRLTYPMILSLLRVEALQVEDMIKRSFAEDRGQRALPARQQLLTQSETQLAAVPPLDCVVCDPSLTSFYAECQAIAELRGQVYRTVASSTVGSGAWGAGRVVVVATPGRRPALGVVLRQDLDTTTSAQYRLTCLVFRRPAAEESEAGWSPQVDGEGGNDETDAVTPPRYPFIGWAAALAAHPLPLDANHPGTPIRVDDSQVRPEVVSIGLADLAATTSESLRLDLARLLGSADRATATAQVQSALAKLQTDQATTGVGWAEYDWGARVRDLDFQLRLQSLLARQAKLTSFDCIACPDFVPLHYRQVHHRTVLATRLHDLRFALSDQNLDLIPDYEQRLEVLRRLRCIDSDGGATVQLKGRVACEINAADALVLTELILDNVLADFTGPEIAALLSCFIFQDRHASPPYLVPSLARAKDCLVAAARKVAQVQADCGVVETFDHNSGGGGTGGDEDVPGLCFGLMEVVYEWARGMTFQQITDLTDIQEGIIVRAIIRLDEACREVKLAARTVGDSVLYQKMEEVATLIKRDIVFTASLYY</sequence>
<dbReference type="FunFam" id="1.10.3380.30:FF:000001">
    <property type="entry name" value="Ski2 ATP-dependent RNA helicase"/>
    <property type="match status" value="1"/>
</dbReference>
<dbReference type="Pfam" id="PF00271">
    <property type="entry name" value="Helicase_C"/>
    <property type="match status" value="1"/>
</dbReference>
<evidence type="ECO:0000259" key="10">
    <source>
        <dbReference type="PROSITE" id="PS51192"/>
    </source>
</evidence>
<evidence type="ECO:0000256" key="2">
    <source>
        <dbReference type="ARBA" id="ARBA00010140"/>
    </source>
</evidence>
<dbReference type="InterPro" id="IPR040801">
    <property type="entry name" value="Ski2_N"/>
</dbReference>
<keyword evidence="13" id="KW-1185">Reference proteome</keyword>
<dbReference type="Pfam" id="PF08148">
    <property type="entry name" value="DSHCT"/>
    <property type="match status" value="1"/>
</dbReference>
<dbReference type="GO" id="GO:0003723">
    <property type="term" value="F:RNA binding"/>
    <property type="evidence" value="ECO:0007669"/>
    <property type="project" value="UniProtKB-KW"/>
</dbReference>
<dbReference type="Pfam" id="PF00270">
    <property type="entry name" value="DEAD"/>
    <property type="match status" value="1"/>
</dbReference>
<accession>A0A9W8A604</accession>
<feature type="compositionally biased region" description="Polar residues" evidence="9">
    <location>
        <begin position="562"/>
        <end position="571"/>
    </location>
</feature>
<dbReference type="FunFam" id="3.40.50.300:FF:000987">
    <property type="entry name" value="DEAD/DEAH box RNA helicase"/>
    <property type="match status" value="1"/>
</dbReference>
<feature type="domain" description="Helicase ATP-binding" evidence="10">
    <location>
        <begin position="351"/>
        <end position="509"/>
    </location>
</feature>
<dbReference type="InterPro" id="IPR014001">
    <property type="entry name" value="Helicase_ATP-bd"/>
</dbReference>
<evidence type="ECO:0000256" key="9">
    <source>
        <dbReference type="SAM" id="MobiDB-lite"/>
    </source>
</evidence>
<dbReference type="EMBL" id="JANBPT010000338">
    <property type="protein sequence ID" value="KAJ1923374.1"/>
    <property type="molecule type" value="Genomic_DNA"/>
</dbReference>
<dbReference type="InterPro" id="IPR016438">
    <property type="entry name" value="SKI2-like"/>
</dbReference>
<dbReference type="InterPro" id="IPR050699">
    <property type="entry name" value="RNA-DNA_Helicase"/>
</dbReference>
<dbReference type="PROSITE" id="PS51192">
    <property type="entry name" value="HELICASE_ATP_BIND_1"/>
    <property type="match status" value="1"/>
</dbReference>
<dbReference type="FunFam" id="3.40.50.300:FF:000354">
    <property type="entry name" value="ATP-dependent RNA helicase SKI2"/>
    <property type="match status" value="1"/>
</dbReference>
<proteinExistence type="inferred from homology"/>
<evidence type="ECO:0000259" key="11">
    <source>
        <dbReference type="PROSITE" id="PS51194"/>
    </source>
</evidence>
<dbReference type="SUPFAM" id="SSF52540">
    <property type="entry name" value="P-loop containing nucleoside triphosphate hydrolases"/>
    <property type="match status" value="1"/>
</dbReference>
<keyword evidence="3" id="KW-0963">Cytoplasm</keyword>
<dbReference type="GO" id="GO:0070478">
    <property type="term" value="P:nuclear-transcribed mRNA catabolic process, 3'-5' exonucleolytic nonsense-mediated decay"/>
    <property type="evidence" value="ECO:0007669"/>
    <property type="project" value="TreeGrafter"/>
</dbReference>
<dbReference type="GO" id="GO:0003724">
    <property type="term" value="F:RNA helicase activity"/>
    <property type="evidence" value="ECO:0007669"/>
    <property type="project" value="InterPro"/>
</dbReference>
<dbReference type="PANTHER" id="PTHR12131">
    <property type="entry name" value="ATP-DEPENDENT RNA AND DNA HELICASE"/>
    <property type="match status" value="1"/>
</dbReference>
<dbReference type="InterPro" id="IPR012961">
    <property type="entry name" value="Ski2/MTR4_C"/>
</dbReference>
<protein>
    <submittedName>
        <fullName evidence="12">Antiviral helicase ski2</fullName>
    </submittedName>
</protein>
<name>A0A9W8A604_9FUNG</name>
<comment type="similarity">
    <text evidence="2">Belongs to the helicase family. SKI2 subfamily.</text>
</comment>
<dbReference type="GO" id="GO:0016787">
    <property type="term" value="F:hydrolase activity"/>
    <property type="evidence" value="ECO:0007669"/>
    <property type="project" value="UniProtKB-KW"/>
</dbReference>
<feature type="region of interest" description="Disordered" evidence="9">
    <location>
        <begin position="557"/>
        <end position="588"/>
    </location>
</feature>
<dbReference type="Pfam" id="PF21408">
    <property type="entry name" value="MTR4-like_stalk"/>
    <property type="match status" value="1"/>
</dbReference>
<evidence type="ECO:0000313" key="13">
    <source>
        <dbReference type="Proteomes" id="UP001150569"/>
    </source>
</evidence>
<comment type="caution">
    <text evidence="12">The sequence shown here is derived from an EMBL/GenBank/DDBJ whole genome shotgun (WGS) entry which is preliminary data.</text>
</comment>
<dbReference type="InterPro" id="IPR001650">
    <property type="entry name" value="Helicase_C-like"/>
</dbReference>